<dbReference type="CDD" id="cd07377">
    <property type="entry name" value="WHTH_GntR"/>
    <property type="match status" value="1"/>
</dbReference>
<dbReference type="PRINTS" id="PR00035">
    <property type="entry name" value="HTHGNTR"/>
</dbReference>
<dbReference type="AlphaFoldDB" id="A0A8G2C366"/>
<dbReference type="PANTHER" id="PTHR43537">
    <property type="entry name" value="TRANSCRIPTIONAL REGULATOR, GNTR FAMILY"/>
    <property type="match status" value="1"/>
</dbReference>
<dbReference type="GO" id="GO:0003677">
    <property type="term" value="F:DNA binding"/>
    <property type="evidence" value="ECO:0007669"/>
    <property type="project" value="UniProtKB-KW"/>
</dbReference>
<name>A0A8G2C366_DESNO</name>
<reference evidence="5 6" key="1">
    <citation type="submission" date="2016-10" db="EMBL/GenBank/DDBJ databases">
        <authorList>
            <person name="Varghese N."/>
            <person name="Submissions S."/>
        </authorList>
    </citation>
    <scope>NUCLEOTIDE SEQUENCE [LARGE SCALE GENOMIC DNA]</scope>
    <source>
        <strain evidence="5 6">DSM 1741</strain>
    </source>
</reference>
<dbReference type="Pfam" id="PF00392">
    <property type="entry name" value="GntR"/>
    <property type="match status" value="1"/>
</dbReference>
<comment type="caution">
    <text evidence="5">The sequence shown here is derived from an EMBL/GenBank/DDBJ whole genome shotgun (WGS) entry which is preliminary data.</text>
</comment>
<protein>
    <submittedName>
        <fullName evidence="5">DNA-binding transcriptional regulator, GntR family</fullName>
    </submittedName>
</protein>
<keyword evidence="2 5" id="KW-0238">DNA-binding</keyword>
<evidence type="ECO:0000259" key="4">
    <source>
        <dbReference type="PROSITE" id="PS50949"/>
    </source>
</evidence>
<dbReference type="InterPro" id="IPR036388">
    <property type="entry name" value="WH-like_DNA-bd_sf"/>
</dbReference>
<dbReference type="PANTHER" id="PTHR43537:SF24">
    <property type="entry name" value="GLUCONATE OPERON TRANSCRIPTIONAL REPRESSOR"/>
    <property type="match status" value="1"/>
</dbReference>
<keyword evidence="3" id="KW-0804">Transcription</keyword>
<proteinExistence type="predicted"/>
<dbReference type="Gene3D" id="1.20.120.530">
    <property type="entry name" value="GntR ligand-binding domain-like"/>
    <property type="match status" value="1"/>
</dbReference>
<evidence type="ECO:0000256" key="1">
    <source>
        <dbReference type="ARBA" id="ARBA00023015"/>
    </source>
</evidence>
<dbReference type="GO" id="GO:0003700">
    <property type="term" value="F:DNA-binding transcription factor activity"/>
    <property type="evidence" value="ECO:0007669"/>
    <property type="project" value="InterPro"/>
</dbReference>
<evidence type="ECO:0000256" key="2">
    <source>
        <dbReference type="ARBA" id="ARBA00023125"/>
    </source>
</evidence>
<dbReference type="InterPro" id="IPR008920">
    <property type="entry name" value="TF_FadR/GntR_C"/>
</dbReference>
<dbReference type="Gene3D" id="1.10.10.10">
    <property type="entry name" value="Winged helix-like DNA-binding domain superfamily/Winged helix DNA-binding domain"/>
    <property type="match status" value="1"/>
</dbReference>
<dbReference type="PROSITE" id="PS50949">
    <property type="entry name" value="HTH_GNTR"/>
    <property type="match status" value="1"/>
</dbReference>
<dbReference type="InterPro" id="IPR011711">
    <property type="entry name" value="GntR_C"/>
</dbReference>
<sequence length="224" mass="25263">MNSIKTYSAQIIEHIKDAILQGELGPGDKVNEAHLAARLSISRAPIREALQMLVQEGLIVSIPQRGKFITSLTAKEIQDSYFAGGVLEGAAVASTIDQFTENDFNKLQNIINQMKQLAENGENRDKLAPLDNSFHDILLSKTDNSLLVELSHRSCRGISKFLFFKHWRKQFTTKENFERHQVLLDVLRTKNPVAVENGIRKHYKEAGERMKQFGSDVLSMNKVA</sequence>
<keyword evidence="6" id="KW-1185">Reference proteome</keyword>
<accession>A0A8G2C366</accession>
<gene>
    <name evidence="5" type="ORF">SAMN05421830_10638</name>
</gene>
<dbReference type="EMBL" id="FOTO01000006">
    <property type="protein sequence ID" value="SFL76613.1"/>
    <property type="molecule type" value="Genomic_DNA"/>
</dbReference>
<dbReference type="SMART" id="SM00895">
    <property type="entry name" value="FCD"/>
    <property type="match status" value="1"/>
</dbReference>
<organism evidence="5 6">
    <name type="scientific">Desulfomicrobium norvegicum (strain DSM 1741 / NCIMB 8310)</name>
    <name type="common">Desulfovibrio baculatus (strain Norway 4)</name>
    <name type="synonym">Desulfovibrio desulfuricans (strain Norway 4)</name>
    <dbReference type="NCBI Taxonomy" id="52561"/>
    <lineage>
        <taxon>Bacteria</taxon>
        <taxon>Pseudomonadati</taxon>
        <taxon>Thermodesulfobacteriota</taxon>
        <taxon>Desulfovibrionia</taxon>
        <taxon>Desulfovibrionales</taxon>
        <taxon>Desulfomicrobiaceae</taxon>
        <taxon>Desulfomicrobium</taxon>
    </lineage>
</organism>
<dbReference type="InterPro" id="IPR036390">
    <property type="entry name" value="WH_DNA-bd_sf"/>
</dbReference>
<dbReference type="InterPro" id="IPR000524">
    <property type="entry name" value="Tscrpt_reg_HTH_GntR"/>
</dbReference>
<dbReference type="Proteomes" id="UP000199581">
    <property type="component" value="Unassembled WGS sequence"/>
</dbReference>
<keyword evidence="1" id="KW-0805">Transcription regulation</keyword>
<evidence type="ECO:0000313" key="6">
    <source>
        <dbReference type="Proteomes" id="UP000199581"/>
    </source>
</evidence>
<dbReference type="SMART" id="SM00345">
    <property type="entry name" value="HTH_GNTR"/>
    <property type="match status" value="1"/>
</dbReference>
<dbReference type="Pfam" id="PF07729">
    <property type="entry name" value="FCD"/>
    <property type="match status" value="1"/>
</dbReference>
<evidence type="ECO:0000313" key="5">
    <source>
        <dbReference type="EMBL" id="SFL76613.1"/>
    </source>
</evidence>
<dbReference type="OrthoDB" id="9810548at2"/>
<evidence type="ECO:0000256" key="3">
    <source>
        <dbReference type="ARBA" id="ARBA00023163"/>
    </source>
</evidence>
<feature type="domain" description="HTH gntR-type" evidence="4">
    <location>
        <begin position="5"/>
        <end position="72"/>
    </location>
</feature>
<dbReference type="SUPFAM" id="SSF48008">
    <property type="entry name" value="GntR ligand-binding domain-like"/>
    <property type="match status" value="1"/>
</dbReference>
<dbReference type="SUPFAM" id="SSF46785">
    <property type="entry name" value="Winged helix' DNA-binding domain"/>
    <property type="match status" value="1"/>
</dbReference>